<protein>
    <recommendedName>
        <fullName evidence="8">Ancillary SecYEG translocon subunit</fullName>
    </recommendedName>
</protein>
<evidence type="ECO:0000256" key="6">
    <source>
        <dbReference type="ARBA" id="ARBA00023186"/>
    </source>
</evidence>
<feature type="domain" description="Ancillary SecYEG translocon subunit/Cell division coordinator CpoB TPR" evidence="10">
    <location>
        <begin position="15"/>
        <end position="208"/>
    </location>
</feature>
<keyword evidence="3 9" id="KW-0812">Transmembrane</keyword>
<proteinExistence type="inferred from homology"/>
<dbReference type="OrthoDB" id="8521102at2"/>
<comment type="similarity">
    <text evidence="7">Belongs to the YfgM family.</text>
</comment>
<dbReference type="Gene3D" id="1.25.40.10">
    <property type="entry name" value="Tetratricopeptide repeat domain"/>
    <property type="match status" value="1"/>
</dbReference>
<evidence type="ECO:0000256" key="9">
    <source>
        <dbReference type="SAM" id="Phobius"/>
    </source>
</evidence>
<evidence type="ECO:0000313" key="11">
    <source>
        <dbReference type="EMBL" id="TSH91049.1"/>
    </source>
</evidence>
<dbReference type="InterPro" id="IPR018704">
    <property type="entry name" value="SecYEG/CpoB_TPR"/>
</dbReference>
<evidence type="ECO:0000256" key="2">
    <source>
        <dbReference type="ARBA" id="ARBA00022475"/>
    </source>
</evidence>
<dbReference type="Pfam" id="PF09976">
    <property type="entry name" value="TPR_21"/>
    <property type="match status" value="1"/>
</dbReference>
<comment type="subcellular location">
    <subcellularLocation>
        <location evidence="1">Cell membrane</location>
        <topology evidence="1">Single-pass type II membrane protein</topology>
    </subcellularLocation>
</comment>
<evidence type="ECO:0000313" key="12">
    <source>
        <dbReference type="Proteomes" id="UP000318405"/>
    </source>
</evidence>
<dbReference type="InterPro" id="IPR011990">
    <property type="entry name" value="TPR-like_helical_dom_sf"/>
</dbReference>
<dbReference type="InterPro" id="IPR026039">
    <property type="entry name" value="YfgM"/>
</dbReference>
<keyword evidence="5 9" id="KW-0472">Membrane</keyword>
<dbReference type="GO" id="GO:0044877">
    <property type="term" value="F:protein-containing complex binding"/>
    <property type="evidence" value="ECO:0007669"/>
    <property type="project" value="InterPro"/>
</dbReference>
<keyword evidence="2" id="KW-1003">Cell membrane</keyword>
<reference evidence="11 12" key="1">
    <citation type="submission" date="2019-07" db="EMBL/GenBank/DDBJ databases">
        <title>Qingshengfaniella alkalisoli gen. nov., sp. nov., isolated from saline soil.</title>
        <authorList>
            <person name="Xu L."/>
            <person name="Huang X.-X."/>
            <person name="Sun J.-Q."/>
        </authorList>
    </citation>
    <scope>NUCLEOTIDE SEQUENCE [LARGE SCALE GENOMIC DNA]</scope>
    <source>
        <strain evidence="11 12">DSM 27279</strain>
    </source>
</reference>
<dbReference type="PANTHER" id="PTHR38035:SF1">
    <property type="entry name" value="ANCILLARY SECYEG TRANSLOCON SUBUNIT"/>
    <property type="match status" value="1"/>
</dbReference>
<keyword evidence="4 9" id="KW-1133">Transmembrane helix</keyword>
<keyword evidence="6" id="KW-0143">Chaperone</keyword>
<dbReference type="PIRSF" id="PIRSF006170">
    <property type="entry name" value="YfgM"/>
    <property type="match status" value="1"/>
</dbReference>
<dbReference type="GO" id="GO:0005886">
    <property type="term" value="C:plasma membrane"/>
    <property type="evidence" value="ECO:0007669"/>
    <property type="project" value="UniProtKB-SubCell"/>
</dbReference>
<keyword evidence="12" id="KW-1185">Reference proteome</keyword>
<evidence type="ECO:0000256" key="8">
    <source>
        <dbReference type="ARBA" id="ARBA00024235"/>
    </source>
</evidence>
<comment type="caution">
    <text evidence="11">The sequence shown here is derived from an EMBL/GenBank/DDBJ whole genome shotgun (WGS) entry which is preliminary data.</text>
</comment>
<organism evidence="11 12">
    <name type="scientific">Verticiella sediminum</name>
    <dbReference type="NCBI Taxonomy" id="1247510"/>
    <lineage>
        <taxon>Bacteria</taxon>
        <taxon>Pseudomonadati</taxon>
        <taxon>Pseudomonadota</taxon>
        <taxon>Betaproteobacteria</taxon>
        <taxon>Burkholderiales</taxon>
        <taxon>Alcaligenaceae</taxon>
        <taxon>Verticiella</taxon>
    </lineage>
</organism>
<dbReference type="EMBL" id="VLTJ01000038">
    <property type="protein sequence ID" value="TSH91049.1"/>
    <property type="molecule type" value="Genomic_DNA"/>
</dbReference>
<evidence type="ECO:0000256" key="5">
    <source>
        <dbReference type="ARBA" id="ARBA00023136"/>
    </source>
</evidence>
<evidence type="ECO:0000256" key="7">
    <source>
        <dbReference type="ARBA" id="ARBA00024197"/>
    </source>
</evidence>
<evidence type="ECO:0000259" key="10">
    <source>
        <dbReference type="Pfam" id="PF09976"/>
    </source>
</evidence>
<accession>A0A556ADS9</accession>
<dbReference type="Proteomes" id="UP000318405">
    <property type="component" value="Unassembled WGS sequence"/>
</dbReference>
<gene>
    <name evidence="11" type="ORF">FOZ76_19325</name>
</gene>
<evidence type="ECO:0000256" key="3">
    <source>
        <dbReference type="ARBA" id="ARBA00022692"/>
    </source>
</evidence>
<name>A0A556ADS9_9BURK</name>
<dbReference type="AlphaFoldDB" id="A0A556ADS9"/>
<evidence type="ECO:0000256" key="4">
    <source>
        <dbReference type="ARBA" id="ARBA00022989"/>
    </source>
</evidence>
<evidence type="ECO:0000256" key="1">
    <source>
        <dbReference type="ARBA" id="ARBA00004401"/>
    </source>
</evidence>
<sequence length="212" mass="22558">MAYDLEEQEQLDALKAWWAKYGNLVLGVVTLVLVGILSWQGWNWYQRNQAATAGGYFEALQTALRQNNPDQAVAASATLRDNYAGTVYAPRGALLAAQGLLNAGDAERARTELAWVVANGKDAALAAVARVRLAGVLLDLGDYDAALAQVSGNVPAGYEALYADRRGDILFAKGERAQARAAWQEALDAFEAASPLRPVVQLKIDALGAAAA</sequence>
<dbReference type="RefSeq" id="WP_143949923.1">
    <property type="nucleotide sequence ID" value="NZ_BAABMB010000003.1"/>
</dbReference>
<feature type="transmembrane region" description="Helical" evidence="9">
    <location>
        <begin position="21"/>
        <end position="39"/>
    </location>
</feature>
<dbReference type="PANTHER" id="PTHR38035">
    <property type="entry name" value="UPF0070 PROTEIN YFGM"/>
    <property type="match status" value="1"/>
</dbReference>